<feature type="binding site" evidence="11">
    <location>
        <position position="691"/>
    </location>
    <ligand>
        <name>[4Fe-4S] cluster</name>
        <dbReference type="ChEBI" id="CHEBI:49883"/>
        <label>1</label>
    </ligand>
</feature>
<dbReference type="RefSeq" id="WP_172356569.1">
    <property type="nucleotide sequence ID" value="NZ_BLLH01000005.1"/>
</dbReference>
<feature type="binding site" evidence="11">
    <location>
        <position position="755"/>
    </location>
    <ligand>
        <name>[4Fe-4S] cluster</name>
        <dbReference type="ChEBI" id="CHEBI:49883"/>
        <label>1</label>
    </ligand>
</feature>
<proteinExistence type="inferred from homology"/>
<dbReference type="SMART" id="SM00890">
    <property type="entry name" value="EKR"/>
    <property type="match status" value="1"/>
</dbReference>
<feature type="site" description="Important for catalytic activity" evidence="10">
    <location>
        <position position="995"/>
    </location>
</feature>
<dbReference type="InterPro" id="IPR017896">
    <property type="entry name" value="4Fe4S_Fe-S-bd"/>
</dbReference>
<keyword evidence="8 11" id="KW-0411">Iron-sulfur</keyword>
<dbReference type="Gene3D" id="3.40.920.10">
    <property type="entry name" value="Pyruvate-ferredoxin oxidoreductase, PFOR, domain III"/>
    <property type="match status" value="1"/>
</dbReference>
<dbReference type="Gene3D" id="3.30.70.20">
    <property type="match status" value="1"/>
</dbReference>
<dbReference type="GO" id="GO:0051539">
    <property type="term" value="F:4 iron, 4 sulfur cluster binding"/>
    <property type="evidence" value="ECO:0007669"/>
    <property type="project" value="UniProtKB-KW"/>
</dbReference>
<keyword evidence="7 11" id="KW-0408">Iron</keyword>
<keyword evidence="4 11" id="KW-0479">Metal-binding</keyword>
<dbReference type="GO" id="GO:0022900">
    <property type="term" value="P:electron transport chain"/>
    <property type="evidence" value="ECO:0007669"/>
    <property type="project" value="InterPro"/>
</dbReference>
<comment type="cofactor">
    <cofactor evidence="11">
        <name>[4Fe-4S] cluster</name>
        <dbReference type="ChEBI" id="CHEBI:49883"/>
    </cofactor>
    <text evidence="11">Binds 3 [4Fe-4S] clusters per subunit.</text>
</comment>
<organism evidence="14 15">
    <name type="scientific">Pseudolactococcus insecticola</name>
    <dbReference type="NCBI Taxonomy" id="2709158"/>
    <lineage>
        <taxon>Bacteria</taxon>
        <taxon>Bacillati</taxon>
        <taxon>Bacillota</taxon>
        <taxon>Bacilli</taxon>
        <taxon>Lactobacillales</taxon>
        <taxon>Streptococcaceae</taxon>
        <taxon>Pseudolactococcus</taxon>
    </lineage>
</organism>
<dbReference type="Pfam" id="PF10371">
    <property type="entry name" value="EKR"/>
    <property type="match status" value="1"/>
</dbReference>
<dbReference type="Pfam" id="PF01855">
    <property type="entry name" value="POR_N"/>
    <property type="match status" value="1"/>
</dbReference>
<dbReference type="InterPro" id="IPR019752">
    <property type="entry name" value="Pyrv/ketoisovalerate_OxRed_cat"/>
</dbReference>
<feature type="compositionally biased region" description="Basic and acidic residues" evidence="12">
    <location>
        <begin position="1192"/>
        <end position="1224"/>
    </location>
</feature>
<evidence type="ECO:0000256" key="10">
    <source>
        <dbReference type="PIRSR" id="PIRSR000159-2"/>
    </source>
</evidence>
<evidence type="ECO:0000256" key="6">
    <source>
        <dbReference type="ARBA" id="ARBA00023002"/>
    </source>
</evidence>
<comment type="similarity">
    <text evidence="1 9">Belongs to the pyruvate:ferredoxin/flavodoxin oxidoreductase family.</text>
</comment>
<evidence type="ECO:0000256" key="11">
    <source>
        <dbReference type="PIRSR" id="PIRSR000159-50"/>
    </source>
</evidence>
<dbReference type="InterPro" id="IPR002880">
    <property type="entry name" value="Pyrv_Fd/Flavodoxin_OxRdtase_N"/>
</dbReference>
<reference evidence="14 15" key="1">
    <citation type="submission" date="2020-02" db="EMBL/GenBank/DDBJ databases">
        <title>Draft genome sequence of Lactococcus sp. Hs20B0-1.</title>
        <authorList>
            <person name="Noda S."/>
            <person name="Yuki M."/>
            <person name="Ohkuma M."/>
        </authorList>
    </citation>
    <scope>NUCLEOTIDE SEQUENCE [LARGE SCALE GENOMIC DNA]</scope>
    <source>
        <strain evidence="14 15">Hs20B0-1</strain>
    </source>
</reference>
<dbReference type="AlphaFoldDB" id="A0A6A0B7W3"/>
<comment type="caution">
    <text evidence="14">The sequence shown here is derived from an EMBL/GenBank/DDBJ whole genome shotgun (WGS) entry which is preliminary data.</text>
</comment>
<dbReference type="Pfam" id="PF17147">
    <property type="entry name" value="PFOR_II"/>
    <property type="match status" value="1"/>
</dbReference>
<dbReference type="FunFam" id="3.40.50.920:FF:000007">
    <property type="entry name" value="Pyruvate:ferredoxin (Flavodoxin) oxidoreductase"/>
    <property type="match status" value="1"/>
</dbReference>
<dbReference type="InterPro" id="IPR011766">
    <property type="entry name" value="TPP_enzyme_TPP-bd"/>
</dbReference>
<dbReference type="InterPro" id="IPR017900">
    <property type="entry name" value="4Fe4S_Fe_S_CS"/>
</dbReference>
<dbReference type="EMBL" id="BLLH01000005">
    <property type="protein sequence ID" value="GFH40753.1"/>
    <property type="molecule type" value="Genomic_DNA"/>
</dbReference>
<dbReference type="Gene3D" id="3.40.50.970">
    <property type="match status" value="2"/>
</dbReference>
<keyword evidence="14" id="KW-0670">Pyruvate</keyword>
<dbReference type="PANTHER" id="PTHR32154:SF0">
    <property type="entry name" value="PYRUVATE-FLAVODOXIN OXIDOREDUCTASE-RELATED"/>
    <property type="match status" value="1"/>
</dbReference>
<evidence type="ECO:0000256" key="5">
    <source>
        <dbReference type="ARBA" id="ARBA00022982"/>
    </source>
</evidence>
<dbReference type="FunFam" id="3.30.70.20:FF:000022">
    <property type="entry name" value="Pyruvate:ferredoxin (Flavodoxin) oxidoreductase"/>
    <property type="match status" value="1"/>
</dbReference>
<feature type="domain" description="4Fe-4S ferredoxin-type" evidence="13">
    <location>
        <begin position="736"/>
        <end position="767"/>
    </location>
</feature>
<dbReference type="SUPFAM" id="SSF52922">
    <property type="entry name" value="TK C-terminal domain-like"/>
    <property type="match status" value="1"/>
</dbReference>
<dbReference type="SUPFAM" id="SSF52518">
    <property type="entry name" value="Thiamin diphosphate-binding fold (THDP-binding)"/>
    <property type="match status" value="2"/>
</dbReference>
<dbReference type="GO" id="GO:0006979">
    <property type="term" value="P:response to oxidative stress"/>
    <property type="evidence" value="ECO:0007669"/>
    <property type="project" value="TreeGrafter"/>
</dbReference>
<dbReference type="InterPro" id="IPR002869">
    <property type="entry name" value="Pyrv_flavodox_OxRed_cen"/>
</dbReference>
<dbReference type="FunFam" id="3.40.50.970:FF:000041">
    <property type="entry name" value="Pyruvate:ferredoxin (Flavodoxin) oxidoreductase"/>
    <property type="match status" value="1"/>
</dbReference>
<dbReference type="Proteomes" id="UP000475928">
    <property type="component" value="Unassembled WGS sequence"/>
</dbReference>
<dbReference type="InterPro" id="IPR029061">
    <property type="entry name" value="THDP-binding"/>
</dbReference>
<evidence type="ECO:0000256" key="9">
    <source>
        <dbReference type="PIRNR" id="PIRNR000159"/>
    </source>
</evidence>
<evidence type="ECO:0000313" key="15">
    <source>
        <dbReference type="Proteomes" id="UP000475928"/>
    </source>
</evidence>
<evidence type="ECO:0000256" key="7">
    <source>
        <dbReference type="ARBA" id="ARBA00023004"/>
    </source>
</evidence>
<feature type="binding site" evidence="11">
    <location>
        <position position="811"/>
    </location>
    <ligand>
        <name>[4Fe-4S] cluster</name>
        <dbReference type="ChEBI" id="CHEBI:49883"/>
        <label>3</label>
    </ligand>
</feature>
<dbReference type="NCBIfam" id="TIGR02176">
    <property type="entry name" value="pyruv_ox_red"/>
    <property type="match status" value="1"/>
</dbReference>
<keyword evidence="2 9" id="KW-0813">Transport</keyword>
<feature type="binding site" evidence="11">
    <location>
        <position position="1070"/>
    </location>
    <ligand>
        <name>[4Fe-4S] cluster</name>
        <dbReference type="ChEBI" id="CHEBI:49883"/>
        <label>3</label>
    </ligand>
</feature>
<dbReference type="InterPro" id="IPR019456">
    <property type="entry name" value="Pyrv-flavodox_OxRtase_EKR"/>
</dbReference>
<dbReference type="InterPro" id="IPR011895">
    <property type="entry name" value="Pyrv_flavodox_OxRed"/>
</dbReference>
<feature type="binding site" evidence="11">
    <location>
        <position position="814"/>
    </location>
    <ligand>
        <name>[4Fe-4S] cluster</name>
        <dbReference type="ChEBI" id="CHEBI:49883"/>
        <label>3</label>
    </ligand>
</feature>
<evidence type="ECO:0000259" key="13">
    <source>
        <dbReference type="PROSITE" id="PS51379"/>
    </source>
</evidence>
<dbReference type="Gene3D" id="3.40.50.920">
    <property type="match status" value="1"/>
</dbReference>
<feature type="site" description="Important for catalytic activity" evidence="10">
    <location>
        <position position="28"/>
    </location>
</feature>
<feature type="binding site" evidence="11">
    <location>
        <position position="697"/>
    </location>
    <ligand>
        <name>[4Fe-4S] cluster</name>
        <dbReference type="ChEBI" id="CHEBI:49883"/>
        <label>1</label>
    </ligand>
</feature>
<dbReference type="Pfam" id="PF13237">
    <property type="entry name" value="Fer4_10"/>
    <property type="match status" value="1"/>
</dbReference>
<dbReference type="PANTHER" id="PTHR32154">
    <property type="entry name" value="PYRUVATE-FLAVODOXIN OXIDOREDUCTASE-RELATED"/>
    <property type="match status" value="1"/>
</dbReference>
<dbReference type="Pfam" id="PF02775">
    <property type="entry name" value="TPP_enzyme_C"/>
    <property type="match status" value="1"/>
</dbReference>
<dbReference type="CDD" id="cd07034">
    <property type="entry name" value="TPP_PYR_PFOR_IOR-alpha_like"/>
    <property type="match status" value="1"/>
</dbReference>
<dbReference type="GO" id="GO:0005506">
    <property type="term" value="F:iron ion binding"/>
    <property type="evidence" value="ECO:0007669"/>
    <property type="project" value="InterPro"/>
</dbReference>
<dbReference type="Pfam" id="PF01558">
    <property type="entry name" value="POR"/>
    <property type="match status" value="1"/>
</dbReference>
<feature type="region of interest" description="Disordered" evidence="12">
    <location>
        <begin position="1184"/>
        <end position="1224"/>
    </location>
</feature>
<keyword evidence="15" id="KW-1185">Reference proteome</keyword>
<gene>
    <name evidence="14" type="ORF">Hs20B_11510</name>
</gene>
<feature type="binding site" evidence="11">
    <location>
        <position position="745"/>
    </location>
    <ligand>
        <name>[4Fe-4S] cluster</name>
        <dbReference type="ChEBI" id="CHEBI:49883"/>
        <label>2</label>
    </ligand>
</feature>
<dbReference type="GO" id="GO:0016903">
    <property type="term" value="F:oxidoreductase activity, acting on the aldehyde or oxo group of donors"/>
    <property type="evidence" value="ECO:0007669"/>
    <property type="project" value="InterPro"/>
</dbReference>
<evidence type="ECO:0000313" key="14">
    <source>
        <dbReference type="EMBL" id="GFH40753.1"/>
    </source>
</evidence>
<evidence type="ECO:0000256" key="4">
    <source>
        <dbReference type="ARBA" id="ARBA00022723"/>
    </source>
</evidence>
<dbReference type="InterPro" id="IPR009014">
    <property type="entry name" value="Transketo_C/PFOR_II"/>
</dbReference>
<dbReference type="CDD" id="cd03377">
    <property type="entry name" value="TPP_PFOR_PNO"/>
    <property type="match status" value="1"/>
</dbReference>
<dbReference type="SUPFAM" id="SSF53323">
    <property type="entry name" value="Pyruvate-ferredoxin oxidoreductase, PFOR, domain III"/>
    <property type="match status" value="1"/>
</dbReference>
<feature type="domain" description="4Fe-4S ferredoxin-type" evidence="13">
    <location>
        <begin position="682"/>
        <end position="711"/>
    </location>
</feature>
<evidence type="ECO:0000256" key="12">
    <source>
        <dbReference type="SAM" id="MobiDB-lite"/>
    </source>
</evidence>
<feature type="binding site" evidence="11">
    <location>
        <position position="694"/>
    </location>
    <ligand>
        <name>[4Fe-4S] cluster</name>
        <dbReference type="ChEBI" id="CHEBI:49883"/>
        <label>1</label>
    </ligand>
</feature>
<feature type="binding site" evidence="11">
    <location>
        <position position="701"/>
    </location>
    <ligand>
        <name>[4Fe-4S] cluster</name>
        <dbReference type="ChEBI" id="CHEBI:49883"/>
        <label>2</label>
    </ligand>
</feature>
<keyword evidence="6 9" id="KW-0560">Oxidoreductase</keyword>
<feature type="binding site" evidence="11">
    <location>
        <position position="748"/>
    </location>
    <ligand>
        <name>[4Fe-4S] cluster</name>
        <dbReference type="ChEBI" id="CHEBI:49883"/>
        <label>2</label>
    </ligand>
</feature>
<dbReference type="FunFam" id="3.40.920.10:FF:000001">
    <property type="entry name" value="Pyruvate:ferredoxin (Flavodoxin) oxidoreductase"/>
    <property type="match status" value="1"/>
</dbReference>
<dbReference type="GO" id="GO:0030976">
    <property type="term" value="F:thiamine pyrophosphate binding"/>
    <property type="evidence" value="ECO:0007669"/>
    <property type="project" value="InterPro"/>
</dbReference>
<evidence type="ECO:0000256" key="1">
    <source>
        <dbReference type="ARBA" id="ARBA00009032"/>
    </source>
</evidence>
<feature type="binding site" evidence="11">
    <location>
        <position position="839"/>
    </location>
    <ligand>
        <name>[4Fe-4S] cluster</name>
        <dbReference type="ChEBI" id="CHEBI:49883"/>
        <label>3</label>
    </ligand>
</feature>
<sequence length="1224" mass="134177">MRKTMDGNMAAAHVAYAFTEVSSIYPITPSSPMAEYTDEWQAAGRKNIWGEVVSISEMQSEAGAAGAIHGALKAGALATTYTASQGLLLMLPNMYKIAGELLPSVIHVAARAVSTNALNIFGDQSDVMSARATGYAMLAESSVQEVMDLSAVAHLATIEASVPFMSFFDGFRTSHELQKIEVLDYDDLGQMINQDKLQEFRDRAMNPDHPTVSGTNQNPDIHFQQRETTNSYYEKVPAIVQKYMAKINDLRGTDYDLVNYYGAPDATEVIVSIGSVGETIEQTVDYLNAQGRKVGFLNIHLYRPFPTENFLEKLPRTATNIAVLDRTKEPGADGEPLYLDVKSALFDQSANYRVIGGRYGIGSKDTTPNQIVAVFDELVKPAAKKQFTIGIEDDVTNLSLDAGASLDLTPSSTFQAKFWGFGSDGTVGANKSAIKIIGNHTDKYVQGAFAYDSKKSGGLTVSHLRFGDTPIKSTYMIQHADFVSLSTASYVHQYDVLKGLKKGGTFLLNTVWTDEQLSHHLPSRVKRYIAENDIQFYTMNAVEIAGQAGLGRRINTAMQVGFFKLSNIMPFDEVFSILKQDAHDSYARKSMKIVEQNWQAMDLAVDGLHKVDVPADWASAKEPEPVKVDDGKVNKYVFQIVNNVNSQEGDNLSVGDLVANDMTDGRMPLGTTAYEKRGVALEVPIWDVDKCTMCNECSFVCPHAAIRPFLLDEDEVNEAPEGYLVKDYRGADGLMYRIQVSVEDCTGCGLCVEACPAKGKALTMKPYEEVRAEAANWAFSMTLKTKANPARENTVIGSQFNAPLLEFSGACAGCGETPYVKLLTQMFGDRMMIANATGCSSIWGGAAPVSPYTTNDAGQGPAWSNSLLEDNAEFGYGMWLASQARRNKLAKDLSALMADNQVSSEAAGLMTDWIDHKDESDGTRQRAEKLKAILPELGGAFDSIRARQDQLVKPTQWMIGGDGWAYDIGFGGIDHVIASGADVNILVMDNEVYANTGGQVSKGTPRSAIEKFSAAGKAAAKKDLGFMAMTYGNVYVAQIASGANKMQTIKAFEEAERHNGPSIIIAYTPCISHGLRGGMSKTLQEAKEAVESGYWQLYRYNPNLEDAGKNPMQLDFKKPDFDKMTDFMTQQVRFASLKRVKPEAADALFDKTTADARRKFVRYARMSGDLDKFLVKEAKAKGEEVAVTATAKTERPKREKDPEAEARRAARRAERAQRKRSDNE</sequence>
<protein>
    <submittedName>
        <fullName evidence="14">Pyruvate-flavodoxin oxidoreductase</fullName>
    </submittedName>
</protein>
<keyword evidence="3 11" id="KW-0004">4Fe-4S</keyword>
<evidence type="ECO:0000256" key="2">
    <source>
        <dbReference type="ARBA" id="ARBA00022448"/>
    </source>
</evidence>
<feature type="site" description="Important for catalytic activity" evidence="10">
    <location>
        <position position="61"/>
    </location>
</feature>
<name>A0A6A0B7W3_9LACT</name>
<feature type="binding site" evidence="11">
    <location>
        <position position="751"/>
    </location>
    <ligand>
        <name>[4Fe-4S] cluster</name>
        <dbReference type="ChEBI" id="CHEBI:49883"/>
        <label>2</label>
    </ligand>
</feature>
<dbReference type="PROSITE" id="PS51379">
    <property type="entry name" value="4FE4S_FER_2"/>
    <property type="match status" value="2"/>
</dbReference>
<dbReference type="InterPro" id="IPR033412">
    <property type="entry name" value="PFOR_II"/>
</dbReference>
<keyword evidence="5 9" id="KW-0249">Electron transport</keyword>
<dbReference type="SUPFAM" id="SSF54862">
    <property type="entry name" value="4Fe-4S ferredoxins"/>
    <property type="match status" value="1"/>
</dbReference>
<dbReference type="PROSITE" id="PS00198">
    <property type="entry name" value="4FE4S_FER_1"/>
    <property type="match status" value="1"/>
</dbReference>
<dbReference type="InterPro" id="IPR050722">
    <property type="entry name" value="Pyruvate:ferred/Flavod_OxRd"/>
</dbReference>
<feature type="site" description="Important for catalytic activity" evidence="10">
    <location>
        <position position="111"/>
    </location>
</feature>
<evidence type="ECO:0000256" key="3">
    <source>
        <dbReference type="ARBA" id="ARBA00022485"/>
    </source>
</evidence>
<dbReference type="FunFam" id="3.40.50.970:FF:000012">
    <property type="entry name" value="Pyruvate:ferredoxin (Flavodoxin) oxidoreductase"/>
    <property type="match status" value="1"/>
</dbReference>
<dbReference type="PIRSF" id="PIRSF000159">
    <property type="entry name" value="NifJ"/>
    <property type="match status" value="1"/>
</dbReference>
<accession>A0A6A0B7W3</accession>
<evidence type="ECO:0000256" key="8">
    <source>
        <dbReference type="ARBA" id="ARBA00023014"/>
    </source>
</evidence>